<comment type="caution">
    <text evidence="3">The sequence shown here is derived from an EMBL/GenBank/DDBJ whole genome shotgun (WGS) entry which is preliminary data.</text>
</comment>
<sequence length="242" mass="27796">MKNQTGRYFKYAVGEIILVVIGILIALQVNNWNNDRNDIKANKNLMGRLLFESQKNKKAVEENLESIESLMKDCETLLGFIGTKPAHTGEKTIDTLIYSILTSPDLIYKGSTLNEALNSGQLSLILSDSLRDYLYQIPSLYSDIKRTEDVENLDGSNNFVPFLYDNISLRQIDYRFAPIKERIGKSKLSQFDNRVILKSRKFESMVDNKMFLLNNMKRKNLAFNIVNDSIIKLLKAEIEKIQ</sequence>
<feature type="transmembrane region" description="Helical" evidence="2">
    <location>
        <begin position="12"/>
        <end position="29"/>
    </location>
</feature>
<keyword evidence="1" id="KW-0175">Coiled coil</keyword>
<evidence type="ECO:0000256" key="2">
    <source>
        <dbReference type="SAM" id="Phobius"/>
    </source>
</evidence>
<organism evidence="3 4">
    <name type="scientific">Winogradskyella aurantia</name>
    <dbReference type="NCBI Taxonomy" id="1915063"/>
    <lineage>
        <taxon>Bacteria</taxon>
        <taxon>Pseudomonadati</taxon>
        <taxon>Bacteroidota</taxon>
        <taxon>Flavobacteriia</taxon>
        <taxon>Flavobacteriales</taxon>
        <taxon>Flavobacteriaceae</taxon>
        <taxon>Winogradskyella</taxon>
    </lineage>
</organism>
<proteinExistence type="predicted"/>
<keyword evidence="2" id="KW-1133">Transmembrane helix</keyword>
<dbReference type="Proteomes" id="UP000216840">
    <property type="component" value="Unassembled WGS sequence"/>
</dbReference>
<accession>A0A265URY3</accession>
<evidence type="ECO:0000313" key="4">
    <source>
        <dbReference type="Proteomes" id="UP000216840"/>
    </source>
</evidence>
<evidence type="ECO:0000313" key="3">
    <source>
        <dbReference type="EMBL" id="OZV68061.1"/>
    </source>
</evidence>
<keyword evidence="2" id="KW-0472">Membrane</keyword>
<dbReference type="RefSeq" id="WP_165764784.1">
    <property type="nucleotide sequence ID" value="NZ_NGJN01000005.1"/>
</dbReference>
<keyword evidence="4" id="KW-1185">Reference proteome</keyword>
<reference evidence="3 4" key="1">
    <citation type="submission" date="2017-05" db="EMBL/GenBank/DDBJ databases">
        <title>The draft genome sequence of Idiomarina salinarum WNB302.</title>
        <authorList>
            <person name="Sun Y."/>
            <person name="Chen B."/>
            <person name="Du Z."/>
        </authorList>
    </citation>
    <scope>NUCLEOTIDE SEQUENCE [LARGE SCALE GENOMIC DNA]</scope>
    <source>
        <strain evidence="3 4">WNB302</strain>
    </source>
</reference>
<dbReference type="AlphaFoldDB" id="A0A265URY3"/>
<protein>
    <submittedName>
        <fullName evidence="3">Uncharacterized protein</fullName>
    </submittedName>
</protein>
<keyword evidence="2" id="KW-0812">Transmembrane</keyword>
<feature type="coiled-coil region" evidence="1">
    <location>
        <begin position="50"/>
        <end position="77"/>
    </location>
</feature>
<gene>
    <name evidence="3" type="ORF">CA834_10465</name>
</gene>
<name>A0A265URY3_9FLAO</name>
<dbReference type="EMBL" id="NGJN01000005">
    <property type="protein sequence ID" value="OZV68061.1"/>
    <property type="molecule type" value="Genomic_DNA"/>
</dbReference>
<evidence type="ECO:0000256" key="1">
    <source>
        <dbReference type="SAM" id="Coils"/>
    </source>
</evidence>